<proteinExistence type="predicted"/>
<reference evidence="2 3" key="1">
    <citation type="journal article" date="2014" name="Int. J. Syst. Evol. Microbiol.">
        <title>Complete genome sequence of Corynebacterium casei LMG S-19264T (=DSM 44701T), isolated from a smear-ripened cheese.</title>
        <authorList>
            <consortium name="US DOE Joint Genome Institute (JGI-PGF)"/>
            <person name="Walter F."/>
            <person name="Albersmeier A."/>
            <person name="Kalinowski J."/>
            <person name="Ruckert C."/>
        </authorList>
    </citation>
    <scope>NUCLEOTIDE SEQUENCE [LARGE SCALE GENOMIC DNA]</scope>
    <source>
        <strain evidence="2 3">CECT 8670</strain>
    </source>
</reference>
<evidence type="ECO:0000259" key="1">
    <source>
        <dbReference type="Pfam" id="PF19573"/>
    </source>
</evidence>
<dbReference type="SUPFAM" id="SSF56925">
    <property type="entry name" value="OMPA-like"/>
    <property type="match status" value="1"/>
</dbReference>
<dbReference type="InterPro" id="IPR011250">
    <property type="entry name" value="OMP/PagP_B-barrel"/>
</dbReference>
<organism evidence="2 3">
    <name type="scientific">Polaribacter sejongensis</name>
    <dbReference type="NCBI Taxonomy" id="985043"/>
    <lineage>
        <taxon>Bacteria</taxon>
        <taxon>Pseudomonadati</taxon>
        <taxon>Bacteroidota</taxon>
        <taxon>Flavobacteriia</taxon>
        <taxon>Flavobacteriales</taxon>
        <taxon>Flavobacteriaceae</taxon>
    </lineage>
</organism>
<dbReference type="AlphaFoldDB" id="A0AAJ1VHV7"/>
<protein>
    <submittedName>
        <fullName evidence="2">DUF6089 family protein</fullName>
    </submittedName>
</protein>
<dbReference type="EMBL" id="JAUFQH010000017">
    <property type="protein sequence ID" value="MDN3621086.1"/>
    <property type="molecule type" value="Genomic_DNA"/>
</dbReference>
<dbReference type="InterPro" id="IPR045743">
    <property type="entry name" value="DUF6089"/>
</dbReference>
<evidence type="ECO:0000313" key="2">
    <source>
        <dbReference type="EMBL" id="MDN3621086.1"/>
    </source>
</evidence>
<sequence>MKKRILFFVFVSFTSIFMGQLHEVGLTIGGTNYVGDIGKNYYFYPNELAGGITYKYNWNPRIALRATYSLLPISGNDADADTGYRRDRLDASGKTYKFSNNINELAVGIEYNFYEYDLSSYDKTWTPYLILELAVFNHTNVSSYLPTGGIEKLGKKTSLAIPFGFGYKSKLYGTLAFAIEAKFRYTFEDDLDYLSNDTPNVNLDGTGNDWYMFTGVSLIYTFGRPACYTNGL</sequence>
<accession>A0AAJ1VHV7</accession>
<dbReference type="Proteomes" id="UP001228636">
    <property type="component" value="Unassembled WGS sequence"/>
</dbReference>
<dbReference type="Pfam" id="PF19573">
    <property type="entry name" value="DUF6089"/>
    <property type="match status" value="1"/>
</dbReference>
<feature type="domain" description="DUF6089" evidence="1">
    <location>
        <begin position="4"/>
        <end position="229"/>
    </location>
</feature>
<evidence type="ECO:0000313" key="3">
    <source>
        <dbReference type="Proteomes" id="UP001228636"/>
    </source>
</evidence>
<dbReference type="RefSeq" id="WP_261974015.1">
    <property type="nucleotide sequence ID" value="NZ_CP103460.1"/>
</dbReference>
<dbReference type="Gene3D" id="2.40.160.20">
    <property type="match status" value="1"/>
</dbReference>
<gene>
    <name evidence="2" type="ORF">QWY81_16585</name>
</gene>
<comment type="caution">
    <text evidence="2">The sequence shown here is derived from an EMBL/GenBank/DDBJ whole genome shotgun (WGS) entry which is preliminary data.</text>
</comment>
<name>A0AAJ1VHV7_9FLAO</name>